<dbReference type="SUPFAM" id="SSF52047">
    <property type="entry name" value="RNI-like"/>
    <property type="match status" value="1"/>
</dbReference>
<dbReference type="eggNOG" id="ENOG502RSES">
    <property type="taxonomic scope" value="Eukaryota"/>
</dbReference>
<dbReference type="OMA" id="WIIEETT"/>
<dbReference type="RefSeq" id="XP_007334079.1">
    <property type="nucleotide sequence ID" value="XM_007334017.1"/>
</dbReference>
<sequence length="656" mass="71009">MSSPCLPQELVDTVIDHLHADRAALAACALVCQSWLHTSRQHLFATISLSSLSQSRIPPNILCARLYGILKADPGLIKHIRNLQILDGGSSRSGHWIIEETTLPPLLKLLTNLKQLEFGATDTTNTLQIKSLPFPWQNALCTVLKLPTMTYFRIQHSIFPNLALLESILSSCHHLKALSLCSVTVDEDLSRGPSISLPVSLLISDDGTHRPELISEHSFSFDDDLLSPEEFQSGSTFSSPNTTYPRGLTTPTPYLEALTLDHINFTYLGYWLFSPSQSPPISFRHLRELRISHSADPLVVEKILSCAGSSLEYLHLKPGFWDVYTFDLRKNENLKSLRLTLEEPSTALMWCTTLLASLLPLDGSGSIAQELTYISLEFWPKLTSSSFSASASTSTSTSFHNSQDGSPHHISASSSPSSSLSASSIASSSSLLSSASSPFHGSSLILGSASSASSSYAASSSPSSSPNSTFPSTPSRSRSPSPRLSSASPTTLSSSSLSSYQRRRLSHSQPTWSYLSSILSSILLPSANDTSNHQLSNKKKKQVDIGLFAPSSSPEFIRVKELMLSGIAVDCGLVDDNNNNSGNGLPGSFQGSKGVKDSVDNHEHVTDDLFYGKGKGKGKEIGEFGVVRVYQLGLKSQRSVGRICGPMLRSFESACH</sequence>
<dbReference type="AlphaFoldDB" id="K5WXF0"/>
<evidence type="ECO:0000256" key="1">
    <source>
        <dbReference type="SAM" id="MobiDB-lite"/>
    </source>
</evidence>
<dbReference type="OrthoDB" id="3070253at2759"/>
<gene>
    <name evidence="2" type="ORF">AGABI1DRAFT_132398</name>
</gene>
<name>K5WXF0_AGABU</name>
<dbReference type="Proteomes" id="UP000008493">
    <property type="component" value="Unassembled WGS sequence"/>
</dbReference>
<protein>
    <recommendedName>
        <fullName evidence="4">F-box domain-containing protein</fullName>
    </recommendedName>
</protein>
<feature type="region of interest" description="Disordered" evidence="1">
    <location>
        <begin position="456"/>
        <end position="500"/>
    </location>
</feature>
<accession>K5WXF0</accession>
<dbReference type="KEGG" id="abp:AGABI1DRAFT132398"/>
<dbReference type="EMBL" id="JH971416">
    <property type="protein sequence ID" value="EKM75257.1"/>
    <property type="molecule type" value="Genomic_DNA"/>
</dbReference>
<proteinExistence type="predicted"/>
<dbReference type="HOGENOM" id="CLU_418532_0_0_1"/>
<keyword evidence="3" id="KW-1185">Reference proteome</keyword>
<evidence type="ECO:0000313" key="2">
    <source>
        <dbReference type="EMBL" id="EKM75257.1"/>
    </source>
</evidence>
<organism evidence="2 3">
    <name type="scientific">Agaricus bisporus var. burnettii (strain JB137-S8 / ATCC MYA-4627 / FGSC 10392)</name>
    <name type="common">White button mushroom</name>
    <dbReference type="NCBI Taxonomy" id="597362"/>
    <lineage>
        <taxon>Eukaryota</taxon>
        <taxon>Fungi</taxon>
        <taxon>Dikarya</taxon>
        <taxon>Basidiomycota</taxon>
        <taxon>Agaricomycotina</taxon>
        <taxon>Agaricomycetes</taxon>
        <taxon>Agaricomycetidae</taxon>
        <taxon>Agaricales</taxon>
        <taxon>Agaricineae</taxon>
        <taxon>Agaricaceae</taxon>
        <taxon>Agaricus</taxon>
    </lineage>
</organism>
<dbReference type="GeneID" id="18827663"/>
<dbReference type="InParanoid" id="K5WXF0"/>
<reference evidence="3" key="1">
    <citation type="journal article" date="2012" name="Proc. Natl. Acad. Sci. U.S.A.">
        <title>Genome sequence of the button mushroom Agaricus bisporus reveals mechanisms governing adaptation to a humic-rich ecological niche.</title>
        <authorList>
            <person name="Morin E."/>
            <person name="Kohler A."/>
            <person name="Baker A.R."/>
            <person name="Foulongne-Oriol M."/>
            <person name="Lombard V."/>
            <person name="Nagy L.G."/>
            <person name="Ohm R.A."/>
            <person name="Patyshakuliyeva A."/>
            <person name="Brun A."/>
            <person name="Aerts A.L."/>
            <person name="Bailey A.M."/>
            <person name="Billette C."/>
            <person name="Coutinho P.M."/>
            <person name="Deakin G."/>
            <person name="Doddapaneni H."/>
            <person name="Floudas D."/>
            <person name="Grimwood J."/>
            <person name="Hilden K."/>
            <person name="Kuees U."/>
            <person name="LaButti K.M."/>
            <person name="Lapidus A."/>
            <person name="Lindquist E.A."/>
            <person name="Lucas S.M."/>
            <person name="Murat C."/>
            <person name="Riley R.W."/>
            <person name="Salamov A.A."/>
            <person name="Schmutz J."/>
            <person name="Subramanian V."/>
            <person name="Woesten H.A.B."/>
            <person name="Xu J."/>
            <person name="Eastwood D.C."/>
            <person name="Foster G.D."/>
            <person name="Sonnenberg A.S."/>
            <person name="Cullen D."/>
            <person name="de Vries R.P."/>
            <person name="Lundell T."/>
            <person name="Hibbett D.S."/>
            <person name="Henrissat B."/>
            <person name="Burton K.S."/>
            <person name="Kerrigan R.W."/>
            <person name="Challen M.P."/>
            <person name="Grigoriev I.V."/>
            <person name="Martin F."/>
        </authorList>
    </citation>
    <scope>NUCLEOTIDE SEQUENCE [LARGE SCALE GENOMIC DNA]</scope>
    <source>
        <strain evidence="3">JB137-S8 / ATCC MYA-4627 / FGSC 10392</strain>
    </source>
</reference>
<evidence type="ECO:0008006" key="4">
    <source>
        <dbReference type="Google" id="ProtNLM"/>
    </source>
</evidence>
<evidence type="ECO:0000313" key="3">
    <source>
        <dbReference type="Proteomes" id="UP000008493"/>
    </source>
</evidence>